<feature type="compositionally biased region" description="Low complexity" evidence="1">
    <location>
        <begin position="906"/>
        <end position="916"/>
    </location>
</feature>
<feature type="region of interest" description="Disordered" evidence="1">
    <location>
        <begin position="841"/>
        <end position="923"/>
    </location>
</feature>
<feature type="compositionally biased region" description="Polar residues" evidence="1">
    <location>
        <begin position="860"/>
        <end position="876"/>
    </location>
</feature>
<feature type="region of interest" description="Disordered" evidence="1">
    <location>
        <begin position="766"/>
        <end position="823"/>
    </location>
</feature>
<feature type="compositionally biased region" description="Low complexity" evidence="1">
    <location>
        <begin position="1028"/>
        <end position="1037"/>
    </location>
</feature>
<feature type="region of interest" description="Disordered" evidence="1">
    <location>
        <begin position="583"/>
        <end position="754"/>
    </location>
</feature>
<feature type="compositionally biased region" description="Polar residues" evidence="1">
    <location>
        <begin position="634"/>
        <end position="646"/>
    </location>
</feature>
<dbReference type="InterPro" id="IPR001810">
    <property type="entry name" value="F-box_dom"/>
</dbReference>
<dbReference type="STRING" id="1328760.A0A165I7W5"/>
<dbReference type="RefSeq" id="XP_018190068.1">
    <property type="nucleotide sequence ID" value="XM_018332169.1"/>
</dbReference>
<evidence type="ECO:0000313" key="3">
    <source>
        <dbReference type="EMBL" id="KZF24513.1"/>
    </source>
</evidence>
<feature type="compositionally biased region" description="Low complexity" evidence="1">
    <location>
        <begin position="677"/>
        <end position="686"/>
    </location>
</feature>
<dbReference type="InterPro" id="IPR036047">
    <property type="entry name" value="F-box-like_dom_sf"/>
</dbReference>
<dbReference type="Pfam" id="PF23749">
    <property type="entry name" value="DUF7165"/>
    <property type="match status" value="2"/>
</dbReference>
<keyword evidence="4" id="KW-1185">Reference proteome</keyword>
<feature type="region of interest" description="Disordered" evidence="1">
    <location>
        <begin position="935"/>
        <end position="1048"/>
    </location>
</feature>
<gene>
    <name evidence="3" type="ORF">L228DRAFT_245469</name>
</gene>
<dbReference type="EMBL" id="KV407456">
    <property type="protein sequence ID" value="KZF24513.1"/>
    <property type="molecule type" value="Genomic_DNA"/>
</dbReference>
<dbReference type="InterPro" id="IPR015943">
    <property type="entry name" value="WD40/YVTN_repeat-like_dom_sf"/>
</dbReference>
<name>A0A165I7W5_XYLHT</name>
<evidence type="ECO:0000313" key="4">
    <source>
        <dbReference type="Proteomes" id="UP000076632"/>
    </source>
</evidence>
<feature type="region of interest" description="Disordered" evidence="1">
    <location>
        <begin position="1"/>
        <end position="29"/>
    </location>
</feature>
<sequence length="1048" mass="112964">MNPGQANRSSDASAKGVAQGNATAGLGRGSDVEGASLSRATGFTGSVEAAYSAAAAAPKTRYKTPLAFSRLPDSVIEHILILADPNTFSSLVYLNKHWYRISQQARLYAHQLSRCADTATYSSEVVGTYAAHSGTAVVAEHDLPSLRQKFAIEAKRSLFAAYGVTRKTIVNLIPPTASSSVATPVGETLRFSITHNGHRVLAWSSSRIFVISTAINIPRVERQFKVQRRPVTAELDDSGTTLAVLLVDHRINVYDIKSPKAARVCSVLPDNTPRAIALSPDSSVLAVAFDGGVEIHSLIPGSLPSSRTVKCDQIDDLSFSRDGSVLLGTTLQSSSTGTVILSAPPFAPEGSDDSSSHGINQTWTTQIIFPQSSRHLSHAVILPHVIDGETGWVFAFDEIQRAFRAVRIEDPNTGYDLFTLSSSGSQTTVTLPKVNPSASNGGGLVVAAGPGNQVYFYKVPEILDEAFPKAKTFTGRRIPVIEDLSAIQWVSLQEGQHSDVSDHCRLLATAQGSHSSPDDYDIDGSDSAEGGRLLLFDFGHLIGDEVSISMCLNLGEGEPELLEEEKLHHEVEVAIARRRTIAQGRSVASRSTESNRGNPEIDAEPTTQTNSRGRIHSERRRQQSDTPLAASLTEPFQPNHPTTASPASEEIPVNETQDMFDTPYSHNQPRSPSTLQRAATAAAASRSRSEREPEPVVAQPQIQPADDADGWVAPPPPYKPDPDEPLPEHLRLTLLPRSTEPVRRVTSLPDQPPRAATDLQQHLLSAGTIGRSRSRIGRASASLSAGLFPGRSPSSERRRSRSKSPSPQPEDSVTTSRRSSDLELSANISPVSGLSLPSAEQLASLQNRVSRPPMPEHSQSDMSNTRSQRLSPSNVRPSLWSVDSMADTQQSSPPEAGTRASRSGRRGSAYSSYSSAPDLQRPNLTRLETIHSVSSLISHLSRPQSRPRSRETRFEAFPSRSRSQTARRALRRPPPQRTASASGSRFQEVGLGPVTNGKATKAEKKAAKKMKRKDRVGVNDEGERRADATAAGDTTAEGGKKAAKCMVM</sequence>
<dbReference type="Proteomes" id="UP000076632">
    <property type="component" value="Unassembled WGS sequence"/>
</dbReference>
<reference evidence="3 4" key="1">
    <citation type="journal article" date="2016" name="Fungal Biol.">
        <title>The genome of Xylona heveae provides a window into fungal endophytism.</title>
        <authorList>
            <person name="Gazis R."/>
            <person name="Kuo A."/>
            <person name="Riley R."/>
            <person name="LaButti K."/>
            <person name="Lipzen A."/>
            <person name="Lin J."/>
            <person name="Amirebrahimi M."/>
            <person name="Hesse C.N."/>
            <person name="Spatafora J.W."/>
            <person name="Henrissat B."/>
            <person name="Hainaut M."/>
            <person name="Grigoriev I.V."/>
            <person name="Hibbett D.S."/>
        </authorList>
    </citation>
    <scope>NUCLEOTIDE SEQUENCE [LARGE SCALE GENOMIC DNA]</scope>
    <source>
        <strain evidence="3 4">TC161</strain>
    </source>
</reference>
<accession>A0A165I7W5</accession>
<feature type="compositionally biased region" description="Basic and acidic residues" evidence="1">
    <location>
        <begin position="1015"/>
        <end position="1027"/>
    </location>
</feature>
<dbReference type="SUPFAM" id="SSF101908">
    <property type="entry name" value="Putative isomerase YbhE"/>
    <property type="match status" value="1"/>
</dbReference>
<dbReference type="InterPro" id="IPR055589">
    <property type="entry name" value="DUF7165"/>
</dbReference>
<organism evidence="3 4">
    <name type="scientific">Xylona heveae (strain CBS 132557 / TC161)</name>
    <dbReference type="NCBI Taxonomy" id="1328760"/>
    <lineage>
        <taxon>Eukaryota</taxon>
        <taxon>Fungi</taxon>
        <taxon>Dikarya</taxon>
        <taxon>Ascomycota</taxon>
        <taxon>Pezizomycotina</taxon>
        <taxon>Xylonomycetes</taxon>
        <taxon>Xylonales</taxon>
        <taxon>Xylonaceae</taxon>
        <taxon>Xylona</taxon>
    </lineage>
</organism>
<protein>
    <recommendedName>
        <fullName evidence="2">F-box domain-containing protein</fullName>
    </recommendedName>
</protein>
<dbReference type="PROSITE" id="PS50181">
    <property type="entry name" value="FBOX"/>
    <property type="match status" value="1"/>
</dbReference>
<dbReference type="Gene3D" id="2.130.10.10">
    <property type="entry name" value="YVTN repeat-like/Quinoprotein amine dehydrogenase"/>
    <property type="match status" value="1"/>
</dbReference>
<evidence type="ECO:0000256" key="1">
    <source>
        <dbReference type="SAM" id="MobiDB-lite"/>
    </source>
</evidence>
<feature type="compositionally biased region" description="Polar residues" evidence="1">
    <location>
        <begin position="654"/>
        <end position="676"/>
    </location>
</feature>
<evidence type="ECO:0000259" key="2">
    <source>
        <dbReference type="PROSITE" id="PS50181"/>
    </source>
</evidence>
<feature type="compositionally biased region" description="Polar residues" evidence="1">
    <location>
        <begin position="1"/>
        <end position="12"/>
    </location>
</feature>
<feature type="compositionally biased region" description="Basic and acidic residues" evidence="1">
    <location>
        <begin position="720"/>
        <end position="731"/>
    </location>
</feature>
<feature type="compositionally biased region" description="Polar residues" evidence="1">
    <location>
        <begin position="586"/>
        <end position="597"/>
    </location>
</feature>
<dbReference type="SUPFAM" id="SSF81383">
    <property type="entry name" value="F-box domain"/>
    <property type="match status" value="1"/>
</dbReference>
<proteinExistence type="predicted"/>
<dbReference type="GeneID" id="28897306"/>
<dbReference type="OrthoDB" id="3925024at2759"/>
<feature type="domain" description="F-box" evidence="2">
    <location>
        <begin position="65"/>
        <end position="111"/>
    </location>
</feature>
<dbReference type="OMA" id="DNTIKER"/>
<dbReference type="AlphaFoldDB" id="A0A165I7W5"/>
<dbReference type="InParanoid" id="A0A165I7W5"/>
<feature type="compositionally biased region" description="Low complexity" evidence="1">
    <location>
        <begin position="766"/>
        <end position="793"/>
    </location>
</feature>